<comment type="caution">
    <text evidence="1">The sequence shown here is derived from an EMBL/GenBank/DDBJ whole genome shotgun (WGS) entry which is preliminary data.</text>
</comment>
<protein>
    <recommendedName>
        <fullName evidence="3">Aminotransferase-like plant mobile domain-containing protein</fullName>
    </recommendedName>
</protein>
<dbReference type="Proteomes" id="UP001318860">
    <property type="component" value="Unassembled WGS sequence"/>
</dbReference>
<dbReference type="EMBL" id="JABTTQ020000004">
    <property type="protein sequence ID" value="KAK6158628.1"/>
    <property type="molecule type" value="Genomic_DNA"/>
</dbReference>
<gene>
    <name evidence="1" type="ORF">DH2020_005942</name>
</gene>
<accession>A0ABR0XHD7</accession>
<proteinExistence type="predicted"/>
<reference evidence="1 2" key="1">
    <citation type="journal article" date="2021" name="Comput. Struct. Biotechnol. J.">
        <title>De novo genome assembly of the potent medicinal plant Rehmannia glutinosa using nanopore technology.</title>
        <authorList>
            <person name="Ma L."/>
            <person name="Dong C."/>
            <person name="Song C."/>
            <person name="Wang X."/>
            <person name="Zheng X."/>
            <person name="Niu Y."/>
            <person name="Chen S."/>
            <person name="Feng W."/>
        </authorList>
    </citation>
    <scope>NUCLEOTIDE SEQUENCE [LARGE SCALE GENOMIC DNA]</scope>
    <source>
        <strain evidence="1">DH-2019</strain>
    </source>
</reference>
<sequence>MLRSARLVDMPNPSYRESEQVFTLRIHHGGGLVDEGGSKVYTGHDFMTVYFKDISSSPGIQHLVILDGESRDIERGTILAVYDPLVGRYAKQWPKLTNRLHLREWSREIPPTMGSKFKTWALEATHHQQSDEPILLPTLGRNIIKGKAKWGDPIRFGGEFHYVKCYWEWTEDILSRCKKKLQAARIYDSVYASLFTYDCNSNIVKAFCEAWCPSTNTLLTSHGELSISLWDLHTLSGLPMSGFLYDEVVPKCQGAYRH</sequence>
<evidence type="ECO:0008006" key="3">
    <source>
        <dbReference type="Google" id="ProtNLM"/>
    </source>
</evidence>
<dbReference type="PANTHER" id="PTHR36607:SF20">
    <property type="entry name" value="AMINOTRANSFERASE-LIKE PLANT MOBILE DOMAIN-CONTAINING PROTEIN"/>
    <property type="match status" value="1"/>
</dbReference>
<name>A0ABR0XHD7_REHGL</name>
<evidence type="ECO:0000313" key="2">
    <source>
        <dbReference type="Proteomes" id="UP001318860"/>
    </source>
</evidence>
<evidence type="ECO:0000313" key="1">
    <source>
        <dbReference type="EMBL" id="KAK6158628.1"/>
    </source>
</evidence>
<keyword evidence="2" id="KW-1185">Reference proteome</keyword>
<dbReference type="PANTHER" id="PTHR36607">
    <property type="entry name" value="1,2-DIHYDROXY-3-KETO-5-METHYLTHIOPENTENE DIOXYGENASE 4"/>
    <property type="match status" value="1"/>
</dbReference>
<organism evidence="1 2">
    <name type="scientific">Rehmannia glutinosa</name>
    <name type="common">Chinese foxglove</name>
    <dbReference type="NCBI Taxonomy" id="99300"/>
    <lineage>
        <taxon>Eukaryota</taxon>
        <taxon>Viridiplantae</taxon>
        <taxon>Streptophyta</taxon>
        <taxon>Embryophyta</taxon>
        <taxon>Tracheophyta</taxon>
        <taxon>Spermatophyta</taxon>
        <taxon>Magnoliopsida</taxon>
        <taxon>eudicotyledons</taxon>
        <taxon>Gunneridae</taxon>
        <taxon>Pentapetalae</taxon>
        <taxon>asterids</taxon>
        <taxon>lamiids</taxon>
        <taxon>Lamiales</taxon>
        <taxon>Orobanchaceae</taxon>
        <taxon>Rehmannieae</taxon>
        <taxon>Rehmannia</taxon>
    </lineage>
</organism>